<feature type="region of interest" description="Disordered" evidence="5">
    <location>
        <begin position="90"/>
        <end position="117"/>
    </location>
</feature>
<evidence type="ECO:0000256" key="1">
    <source>
        <dbReference type="ARBA" id="ARBA00005672"/>
    </source>
</evidence>
<dbReference type="EMBL" id="QXGD01000638">
    <property type="protein sequence ID" value="KAE9230749.1"/>
    <property type="molecule type" value="Genomic_DNA"/>
</dbReference>
<dbReference type="Proteomes" id="UP000433483">
    <property type="component" value="Unassembled WGS sequence"/>
</dbReference>
<dbReference type="AlphaFoldDB" id="A0A6A3S8B6"/>
<dbReference type="InterPro" id="IPR059104">
    <property type="entry name" value="Beta-prop_EIPR1-like"/>
</dbReference>
<dbReference type="PANTHER" id="PTHR14205">
    <property type="entry name" value="WD-REPEAT PROTEIN"/>
    <property type="match status" value="1"/>
</dbReference>
<dbReference type="GO" id="GO:0016567">
    <property type="term" value="P:protein ubiquitination"/>
    <property type="evidence" value="ECO:0007669"/>
    <property type="project" value="TreeGrafter"/>
</dbReference>
<evidence type="ECO:0000259" key="6">
    <source>
        <dbReference type="Pfam" id="PF23609"/>
    </source>
</evidence>
<dbReference type="Proteomes" id="UP000441208">
    <property type="component" value="Unassembled WGS sequence"/>
</dbReference>
<evidence type="ECO:0000313" key="17">
    <source>
        <dbReference type="Proteomes" id="UP000429523"/>
    </source>
</evidence>
<accession>A0A6A3S8B6</accession>
<name>A0A6A3S8B6_9STRA</name>
<evidence type="ECO:0000313" key="10">
    <source>
        <dbReference type="EMBL" id="KAE9110958.1"/>
    </source>
</evidence>
<dbReference type="PROSITE" id="PS00678">
    <property type="entry name" value="WD_REPEATS_1"/>
    <property type="match status" value="1"/>
</dbReference>
<dbReference type="Proteomes" id="UP000460718">
    <property type="component" value="Unassembled WGS sequence"/>
</dbReference>
<feature type="repeat" description="WD" evidence="4">
    <location>
        <begin position="229"/>
        <end position="271"/>
    </location>
</feature>
<dbReference type="InterPro" id="IPR019775">
    <property type="entry name" value="WD40_repeat_CS"/>
</dbReference>
<dbReference type="EMBL" id="QXGF01000647">
    <property type="protein sequence ID" value="KAE8937314.1"/>
    <property type="molecule type" value="Genomic_DNA"/>
</dbReference>
<evidence type="ECO:0000256" key="5">
    <source>
        <dbReference type="SAM" id="MobiDB-lite"/>
    </source>
</evidence>
<feature type="repeat" description="WD" evidence="4">
    <location>
        <begin position="273"/>
        <end position="309"/>
    </location>
</feature>
<evidence type="ECO:0000313" key="18">
    <source>
        <dbReference type="Proteomes" id="UP000433483"/>
    </source>
</evidence>
<evidence type="ECO:0000256" key="3">
    <source>
        <dbReference type="ARBA" id="ARBA00022737"/>
    </source>
</evidence>
<dbReference type="Proteomes" id="UP000440732">
    <property type="component" value="Unassembled WGS sequence"/>
</dbReference>
<dbReference type="InterPro" id="IPR036322">
    <property type="entry name" value="WD40_repeat_dom_sf"/>
</dbReference>
<feature type="compositionally biased region" description="Basic and acidic residues" evidence="5">
    <location>
        <begin position="104"/>
        <end position="117"/>
    </location>
</feature>
<dbReference type="EMBL" id="QXFX01000571">
    <property type="protein sequence ID" value="KAE9110958.1"/>
    <property type="molecule type" value="Genomic_DNA"/>
</dbReference>
<comment type="caution">
    <text evidence="9">The sequence shown here is derived from an EMBL/GenBank/DDBJ whole genome shotgun (WGS) entry which is preliminary data.</text>
</comment>
<evidence type="ECO:0000313" key="26">
    <source>
        <dbReference type="Proteomes" id="UP000488956"/>
    </source>
</evidence>
<dbReference type="Proteomes" id="UP000476176">
    <property type="component" value="Unassembled WGS sequence"/>
</dbReference>
<evidence type="ECO:0000313" key="9">
    <source>
        <dbReference type="EMBL" id="KAE9110710.1"/>
    </source>
</evidence>
<evidence type="ECO:0000313" key="12">
    <source>
        <dbReference type="EMBL" id="KAE9209678.1"/>
    </source>
</evidence>
<evidence type="ECO:0000313" key="14">
    <source>
        <dbReference type="EMBL" id="KAE9230749.1"/>
    </source>
</evidence>
<sequence>MFGGGACSFSFGTKVRSLEPVLAEKDRAQFFVGTSTLNQPNQIYIVEVNDNASDVTTRQVLRHPGEVLSLAPSPQDRQLLVTCGKQRGQPTEASLWKLPDAEEAPAHSEDDAEGGRDHAVDATAQDLTQLAAFPAQKLPVSEVAWDATADSPTLASAHETLLRTWRLDGGSVEAQEKLELDVSMLGGTTKRGASALAWDPHHASQLAFALGGSVRTWDLRAKRDSVSVEDAHPSATLSLDFNPNKPYAIASGGDDGKLKFWDLRNARKPVLSMNAHSHWVWSTRYHPQHDQLVLSGGSDATLALWRVSSISSSPLVELDERDLMDETAGGAAVADTLIRRVEEHEDAVYAARWATGGDAWMFASVSYDGRLAINHVPSTEKYKILL</sequence>
<reference evidence="17 18" key="1">
    <citation type="submission" date="2018-08" db="EMBL/GenBank/DDBJ databases">
        <title>Genomic investigation of the strawberry pathogen Phytophthora fragariae indicates pathogenicity is determined by transcriptional variation in three key races.</title>
        <authorList>
            <person name="Adams T.M."/>
            <person name="Armitage A.D."/>
            <person name="Sobczyk M.K."/>
            <person name="Bates H.J."/>
            <person name="Dunwell J.M."/>
            <person name="Nellist C.F."/>
            <person name="Harrison R.J."/>
        </authorList>
    </citation>
    <scope>NUCLEOTIDE SEQUENCE [LARGE SCALE GENOMIC DNA]</scope>
    <source>
        <strain evidence="15 19">A4</strain>
        <strain evidence="14 20">BC-1</strain>
        <strain evidence="13 24">BC-23</strain>
        <strain evidence="12 18">NOV-27</strain>
        <strain evidence="11 21">NOV-5</strain>
        <strain evidence="9 22">NOV-71</strain>
        <strain evidence="16 25">NOV-77</strain>
        <strain evidence="7 17">NOV-9</strain>
        <strain evidence="10 26">ONT-3</strain>
        <strain evidence="8 23">SCRP245</strain>
    </source>
</reference>
<feature type="domain" description="EIPR1-like beta-propeller" evidence="6">
    <location>
        <begin position="7"/>
        <end position="305"/>
    </location>
</feature>
<dbReference type="EMBL" id="QXGC01000565">
    <property type="protein sequence ID" value="KAE9229591.1"/>
    <property type="molecule type" value="Genomic_DNA"/>
</dbReference>
<dbReference type="Proteomes" id="UP000437068">
    <property type="component" value="Unassembled WGS sequence"/>
</dbReference>
<dbReference type="SUPFAM" id="SSF50978">
    <property type="entry name" value="WD40 repeat-like"/>
    <property type="match status" value="1"/>
</dbReference>
<protein>
    <recommendedName>
        <fullName evidence="6">EIPR1-like beta-propeller domain-containing protein</fullName>
    </recommendedName>
</protein>
<dbReference type="OrthoDB" id="196957at2759"/>
<dbReference type="Proteomes" id="UP000488956">
    <property type="component" value="Unassembled WGS sequence"/>
</dbReference>
<evidence type="ECO:0000313" key="16">
    <source>
        <dbReference type="EMBL" id="KAE9340390.1"/>
    </source>
</evidence>
<dbReference type="Proteomes" id="UP000429523">
    <property type="component" value="Unassembled WGS sequence"/>
</dbReference>
<evidence type="ECO:0000313" key="8">
    <source>
        <dbReference type="EMBL" id="KAE9009196.1"/>
    </source>
</evidence>
<dbReference type="Gene3D" id="2.130.10.10">
    <property type="entry name" value="YVTN repeat-like/Quinoprotein amine dehydrogenase"/>
    <property type="match status" value="1"/>
</dbReference>
<dbReference type="InterPro" id="IPR015943">
    <property type="entry name" value="WD40/YVTN_repeat-like_dom_sf"/>
</dbReference>
<dbReference type="EMBL" id="QXFY01000584">
    <property type="protein sequence ID" value="KAE9340390.1"/>
    <property type="molecule type" value="Genomic_DNA"/>
</dbReference>
<keyword evidence="2 4" id="KW-0853">WD repeat</keyword>
<keyword evidence="18" id="KW-1185">Reference proteome</keyword>
<evidence type="ECO:0000313" key="22">
    <source>
        <dbReference type="Proteomes" id="UP000441208"/>
    </source>
</evidence>
<organism evidence="9 22">
    <name type="scientific">Phytophthora fragariae</name>
    <dbReference type="NCBI Taxonomy" id="53985"/>
    <lineage>
        <taxon>Eukaryota</taxon>
        <taxon>Sar</taxon>
        <taxon>Stramenopiles</taxon>
        <taxon>Oomycota</taxon>
        <taxon>Peronosporomycetes</taxon>
        <taxon>Peronosporales</taxon>
        <taxon>Peronosporaceae</taxon>
        <taxon>Phytophthora</taxon>
    </lineage>
</organism>
<evidence type="ECO:0000313" key="19">
    <source>
        <dbReference type="Proteomes" id="UP000437068"/>
    </source>
</evidence>
<dbReference type="PANTHER" id="PTHR14205:SF15">
    <property type="entry name" value="EARP AND GARP COMPLEX-INTERACTING PROTEIN 1"/>
    <property type="match status" value="1"/>
</dbReference>
<dbReference type="EMBL" id="QXGA01000536">
    <property type="protein sequence ID" value="KAE9144507.1"/>
    <property type="molecule type" value="Genomic_DNA"/>
</dbReference>
<evidence type="ECO:0000313" key="24">
    <source>
        <dbReference type="Proteomes" id="UP000476176"/>
    </source>
</evidence>
<keyword evidence="3" id="KW-0677">Repeat</keyword>
<evidence type="ECO:0000313" key="21">
    <source>
        <dbReference type="Proteomes" id="UP000440732"/>
    </source>
</evidence>
<evidence type="ECO:0000256" key="2">
    <source>
        <dbReference type="ARBA" id="ARBA00022574"/>
    </source>
</evidence>
<dbReference type="EMBL" id="QXGB01000593">
    <property type="protein sequence ID" value="KAE9209678.1"/>
    <property type="molecule type" value="Genomic_DNA"/>
</dbReference>
<dbReference type="Pfam" id="PF23609">
    <property type="entry name" value="Beta-prop_EIPR1"/>
    <property type="match status" value="1"/>
</dbReference>
<evidence type="ECO:0000313" key="20">
    <source>
        <dbReference type="Proteomes" id="UP000440367"/>
    </source>
</evidence>
<dbReference type="EMBL" id="QXGE01000559">
    <property type="protein sequence ID" value="KAE9309045.1"/>
    <property type="molecule type" value="Genomic_DNA"/>
</dbReference>
<evidence type="ECO:0000313" key="7">
    <source>
        <dbReference type="EMBL" id="KAE8937314.1"/>
    </source>
</evidence>
<dbReference type="PROSITE" id="PS50082">
    <property type="entry name" value="WD_REPEATS_2"/>
    <property type="match status" value="2"/>
</dbReference>
<proteinExistence type="inferred from homology"/>
<evidence type="ECO:0000313" key="11">
    <source>
        <dbReference type="EMBL" id="KAE9144507.1"/>
    </source>
</evidence>
<gene>
    <name evidence="15" type="ORF">PF001_g10874</name>
    <name evidence="14" type="ORF">PF002_g12912</name>
    <name evidence="13" type="ORF">PF004_g10746</name>
    <name evidence="12" type="ORF">PF005_g11735</name>
    <name evidence="11" type="ORF">PF006_g10573</name>
    <name evidence="9" type="ORF">PF007_g11773</name>
    <name evidence="16" type="ORF">PF008_g11145</name>
    <name evidence="7" type="ORF">PF009_g12792</name>
    <name evidence="10" type="ORF">PF010_g10989</name>
    <name evidence="8" type="ORF">PF011_g10394</name>
</gene>
<dbReference type="EMBL" id="QXFZ01000599">
    <property type="protein sequence ID" value="KAE9110710.1"/>
    <property type="molecule type" value="Genomic_DNA"/>
</dbReference>
<evidence type="ECO:0000313" key="15">
    <source>
        <dbReference type="EMBL" id="KAE9309045.1"/>
    </source>
</evidence>
<dbReference type="PROSITE" id="PS50294">
    <property type="entry name" value="WD_REPEATS_REGION"/>
    <property type="match status" value="2"/>
</dbReference>
<evidence type="ECO:0000256" key="4">
    <source>
        <dbReference type="PROSITE-ProRule" id="PRU00221"/>
    </source>
</evidence>
<dbReference type="Proteomes" id="UP000486351">
    <property type="component" value="Unassembled WGS sequence"/>
</dbReference>
<evidence type="ECO:0000313" key="13">
    <source>
        <dbReference type="EMBL" id="KAE9229591.1"/>
    </source>
</evidence>
<dbReference type="EMBL" id="QXFW01000543">
    <property type="protein sequence ID" value="KAE9009196.1"/>
    <property type="molecule type" value="Genomic_DNA"/>
</dbReference>
<dbReference type="Proteomes" id="UP000440367">
    <property type="component" value="Unassembled WGS sequence"/>
</dbReference>
<dbReference type="InterPro" id="IPR001680">
    <property type="entry name" value="WD40_rpt"/>
</dbReference>
<comment type="similarity">
    <text evidence="1">Belongs to the WD repeat EIPR1 family.</text>
</comment>
<evidence type="ECO:0000313" key="25">
    <source>
        <dbReference type="Proteomes" id="UP000486351"/>
    </source>
</evidence>
<dbReference type="InterPro" id="IPR040323">
    <property type="entry name" value="EIPR1"/>
</dbReference>
<evidence type="ECO:0000313" key="23">
    <source>
        <dbReference type="Proteomes" id="UP000460718"/>
    </source>
</evidence>
<dbReference type="SMART" id="SM00320">
    <property type="entry name" value="WD40"/>
    <property type="match status" value="6"/>
</dbReference>